<feature type="transmembrane region" description="Helical" evidence="1">
    <location>
        <begin position="128"/>
        <end position="150"/>
    </location>
</feature>
<evidence type="ECO:0000256" key="1">
    <source>
        <dbReference type="SAM" id="Phobius"/>
    </source>
</evidence>
<gene>
    <name evidence="2" type="ORF">SCHIN_v1c02310</name>
</gene>
<sequence>MNREEFWKKNNIKICIRMMILIFCTYILFLASLIIAAFYSINSSDYKNSNVFLCFIFAVIFFISFFTTIIFLVVNSWNISKGKGSNYEGACLIFISFFVGSKKIKKMHPNSDWNFPFGNLLETCIKQYWWFGMFNILNLPLIYVCIRIFCFSFGKKLGKEIDELKLDDLSKIDEIDSNKNIQSLSEKN</sequence>
<keyword evidence="1" id="KW-0812">Transmembrane</keyword>
<feature type="transmembrane region" description="Helical" evidence="1">
    <location>
        <begin position="86"/>
        <end position="104"/>
    </location>
</feature>
<evidence type="ECO:0000313" key="3">
    <source>
        <dbReference type="Proteomes" id="UP000323144"/>
    </source>
</evidence>
<feature type="transmembrane region" description="Helical" evidence="1">
    <location>
        <begin position="20"/>
        <end position="39"/>
    </location>
</feature>
<dbReference type="EMBL" id="CP043026">
    <property type="protein sequence ID" value="QEH61428.1"/>
    <property type="molecule type" value="Genomic_DNA"/>
</dbReference>
<organism evidence="2 3">
    <name type="scientific">Spiroplasma chinense</name>
    <dbReference type="NCBI Taxonomy" id="216932"/>
    <lineage>
        <taxon>Bacteria</taxon>
        <taxon>Bacillati</taxon>
        <taxon>Mycoplasmatota</taxon>
        <taxon>Mollicutes</taxon>
        <taxon>Entomoplasmatales</taxon>
        <taxon>Spiroplasmataceae</taxon>
        <taxon>Spiroplasma</taxon>
    </lineage>
</organism>
<dbReference type="RefSeq" id="WP_166507823.1">
    <property type="nucleotide sequence ID" value="NZ_CP043026.1"/>
</dbReference>
<accession>A0A5B9Y2X7</accession>
<dbReference type="AlphaFoldDB" id="A0A5B9Y2X7"/>
<evidence type="ECO:0000313" key="2">
    <source>
        <dbReference type="EMBL" id="QEH61428.1"/>
    </source>
</evidence>
<reference evidence="2 3" key="1">
    <citation type="submission" date="2019-08" db="EMBL/GenBank/DDBJ databases">
        <title>Complete genome sequence of Spiroplasma chinense CCH (DSM 19755).</title>
        <authorList>
            <person name="Shen H.-Y."/>
            <person name="Lin Y.-C."/>
            <person name="Chou L."/>
            <person name="Kuo C.-H."/>
        </authorList>
    </citation>
    <scope>NUCLEOTIDE SEQUENCE [LARGE SCALE GENOMIC DNA]</scope>
    <source>
        <strain evidence="2 3">CCH</strain>
    </source>
</reference>
<keyword evidence="1" id="KW-1133">Transmembrane helix</keyword>
<keyword evidence="1" id="KW-0472">Membrane</keyword>
<dbReference type="Proteomes" id="UP000323144">
    <property type="component" value="Chromosome"/>
</dbReference>
<keyword evidence="3" id="KW-1185">Reference proteome</keyword>
<protein>
    <submittedName>
        <fullName evidence="2">Uncharacterized protein</fullName>
    </submittedName>
</protein>
<proteinExistence type="predicted"/>
<name>A0A5B9Y2X7_9MOLU</name>
<dbReference type="KEGG" id="schi:SCHIN_v1c02310"/>
<feature type="transmembrane region" description="Helical" evidence="1">
    <location>
        <begin position="51"/>
        <end position="74"/>
    </location>
</feature>